<keyword evidence="3" id="KW-1133">Transmembrane helix</keyword>
<dbReference type="PANTHER" id="PTHR47926">
    <property type="entry name" value="PENTATRICOPEPTIDE REPEAT-CONTAINING PROTEIN"/>
    <property type="match status" value="1"/>
</dbReference>
<keyword evidence="5" id="KW-1185">Reference proteome</keyword>
<proteinExistence type="predicted"/>
<dbReference type="Proteomes" id="UP001314170">
    <property type="component" value="Unassembled WGS sequence"/>
</dbReference>
<dbReference type="NCBIfam" id="TIGR00756">
    <property type="entry name" value="PPR"/>
    <property type="match status" value="2"/>
</dbReference>
<dbReference type="InterPro" id="IPR011990">
    <property type="entry name" value="TPR-like_helical_dom_sf"/>
</dbReference>
<dbReference type="AlphaFoldDB" id="A0AAV1RG28"/>
<evidence type="ECO:0000313" key="5">
    <source>
        <dbReference type="Proteomes" id="UP001314170"/>
    </source>
</evidence>
<feature type="repeat" description="PPR" evidence="2">
    <location>
        <begin position="121"/>
        <end position="155"/>
    </location>
</feature>
<dbReference type="InterPro" id="IPR002885">
    <property type="entry name" value="PPR_rpt"/>
</dbReference>
<dbReference type="InterPro" id="IPR046960">
    <property type="entry name" value="PPR_At4g14850-like_plant"/>
</dbReference>
<feature type="transmembrane region" description="Helical" evidence="3">
    <location>
        <begin position="91"/>
        <end position="110"/>
    </location>
</feature>
<sequence length="219" mass="25303">MCGIKQEVHIDIDEISEKDEVSYDMIISSYMAHGVVDKGMELFREMKSQGLSTWNAMISSLRTSYFIVFFKCERGKEIHGYVVKNGYDRNIYVATIIIDTYAKLGFCFLAQYVFDQSKERSLVIWTIIISTYAAYGDANSILIVFDEMLNKGIHPDHVMFIVVLATCAHYVMVDKAWEIFNSMFKKFNIQPLGEHYACMIGVLSERALSRNIIYFYYAN</sequence>
<dbReference type="PROSITE" id="PS51375">
    <property type="entry name" value="PPR"/>
    <property type="match status" value="2"/>
</dbReference>
<dbReference type="EMBL" id="CAWUPB010000913">
    <property type="protein sequence ID" value="CAK7333047.1"/>
    <property type="molecule type" value="Genomic_DNA"/>
</dbReference>
<feature type="transmembrane region" description="Helical" evidence="3">
    <location>
        <begin position="157"/>
        <end position="177"/>
    </location>
</feature>
<reference evidence="4 5" key="1">
    <citation type="submission" date="2024-01" db="EMBL/GenBank/DDBJ databases">
        <authorList>
            <person name="Waweru B."/>
        </authorList>
    </citation>
    <scope>NUCLEOTIDE SEQUENCE [LARGE SCALE GENOMIC DNA]</scope>
</reference>
<keyword evidence="3" id="KW-0812">Transmembrane</keyword>
<dbReference type="GO" id="GO:0003723">
    <property type="term" value="F:RNA binding"/>
    <property type="evidence" value="ECO:0007669"/>
    <property type="project" value="InterPro"/>
</dbReference>
<dbReference type="GO" id="GO:0009451">
    <property type="term" value="P:RNA modification"/>
    <property type="evidence" value="ECO:0007669"/>
    <property type="project" value="InterPro"/>
</dbReference>
<evidence type="ECO:0000256" key="2">
    <source>
        <dbReference type="PROSITE-ProRule" id="PRU00708"/>
    </source>
</evidence>
<dbReference type="Pfam" id="PF13812">
    <property type="entry name" value="PPR_3"/>
    <property type="match status" value="1"/>
</dbReference>
<evidence type="ECO:0000313" key="4">
    <source>
        <dbReference type="EMBL" id="CAK7333047.1"/>
    </source>
</evidence>
<feature type="transmembrane region" description="Helical" evidence="3">
    <location>
        <begin position="122"/>
        <end position="145"/>
    </location>
</feature>
<name>A0AAV1RG28_9ROSI</name>
<protein>
    <recommendedName>
        <fullName evidence="6">Pentatricopeptide repeat-containing protein</fullName>
    </recommendedName>
</protein>
<keyword evidence="3" id="KW-0472">Membrane</keyword>
<feature type="repeat" description="PPR" evidence="2">
    <location>
        <begin position="19"/>
        <end position="53"/>
    </location>
</feature>
<keyword evidence="1" id="KW-0677">Repeat</keyword>
<evidence type="ECO:0008006" key="6">
    <source>
        <dbReference type="Google" id="ProtNLM"/>
    </source>
</evidence>
<evidence type="ECO:0000256" key="1">
    <source>
        <dbReference type="ARBA" id="ARBA00022737"/>
    </source>
</evidence>
<dbReference type="Pfam" id="PF01535">
    <property type="entry name" value="PPR"/>
    <property type="match status" value="1"/>
</dbReference>
<accession>A0AAV1RG28</accession>
<dbReference type="Gene3D" id="1.25.40.10">
    <property type="entry name" value="Tetratricopeptide repeat domain"/>
    <property type="match status" value="2"/>
</dbReference>
<dbReference type="PANTHER" id="PTHR47926:SF472">
    <property type="entry name" value="REPEAT (PPR) SUPERFAMILY PROTEIN, PUTATIVE-RELATED"/>
    <property type="match status" value="1"/>
</dbReference>
<gene>
    <name evidence="4" type="ORF">DCAF_LOCUS9289</name>
</gene>
<comment type="caution">
    <text evidence="4">The sequence shown here is derived from an EMBL/GenBank/DDBJ whole genome shotgun (WGS) entry which is preliminary data.</text>
</comment>
<organism evidence="4 5">
    <name type="scientific">Dovyalis caffra</name>
    <dbReference type="NCBI Taxonomy" id="77055"/>
    <lineage>
        <taxon>Eukaryota</taxon>
        <taxon>Viridiplantae</taxon>
        <taxon>Streptophyta</taxon>
        <taxon>Embryophyta</taxon>
        <taxon>Tracheophyta</taxon>
        <taxon>Spermatophyta</taxon>
        <taxon>Magnoliopsida</taxon>
        <taxon>eudicotyledons</taxon>
        <taxon>Gunneridae</taxon>
        <taxon>Pentapetalae</taxon>
        <taxon>rosids</taxon>
        <taxon>fabids</taxon>
        <taxon>Malpighiales</taxon>
        <taxon>Salicaceae</taxon>
        <taxon>Flacourtieae</taxon>
        <taxon>Dovyalis</taxon>
    </lineage>
</organism>
<evidence type="ECO:0000256" key="3">
    <source>
        <dbReference type="SAM" id="Phobius"/>
    </source>
</evidence>